<organism evidence="1 2">
    <name type="scientific">Rotaria magnacalcarata</name>
    <dbReference type="NCBI Taxonomy" id="392030"/>
    <lineage>
        <taxon>Eukaryota</taxon>
        <taxon>Metazoa</taxon>
        <taxon>Spiralia</taxon>
        <taxon>Gnathifera</taxon>
        <taxon>Rotifera</taxon>
        <taxon>Eurotatoria</taxon>
        <taxon>Bdelloidea</taxon>
        <taxon>Philodinida</taxon>
        <taxon>Philodinidae</taxon>
        <taxon>Rotaria</taxon>
    </lineage>
</organism>
<dbReference type="OrthoDB" id="9980176at2759"/>
<dbReference type="AlphaFoldDB" id="A0A816FGJ1"/>
<feature type="non-terminal residue" evidence="1">
    <location>
        <position position="1"/>
    </location>
</feature>
<dbReference type="EMBL" id="CAJNOW010017905">
    <property type="protein sequence ID" value="CAF1661314.1"/>
    <property type="molecule type" value="Genomic_DNA"/>
</dbReference>
<dbReference type="Proteomes" id="UP000663834">
    <property type="component" value="Unassembled WGS sequence"/>
</dbReference>
<proteinExistence type="predicted"/>
<name>A0A816FGJ1_9BILA</name>
<comment type="caution">
    <text evidence="1">The sequence shown here is derived from an EMBL/GenBank/DDBJ whole genome shotgun (WGS) entry which is preliminary data.</text>
</comment>
<evidence type="ECO:0000313" key="1">
    <source>
        <dbReference type="EMBL" id="CAF1661314.1"/>
    </source>
</evidence>
<gene>
    <name evidence="1" type="ORF">KQP761_LOCUS32111</name>
</gene>
<protein>
    <submittedName>
        <fullName evidence="1">Uncharacterized protein</fullName>
    </submittedName>
</protein>
<reference evidence="1" key="1">
    <citation type="submission" date="2021-02" db="EMBL/GenBank/DDBJ databases">
        <authorList>
            <person name="Nowell W R."/>
        </authorList>
    </citation>
    <scope>NUCLEOTIDE SEQUENCE</scope>
</reference>
<sequence>PMKRCNSFHSRMQYFDNRHCNTCHSFMGSCICHKKDEYFSMNDLNGIDKYYSLMSKRKANILIWLIDSKGPWETPESFLCLKQSATKFGPVKVSNEDEIQIRKSNSKSIINRSLKHKSSMHVDQKEAIMKSNFVYANVPVATSTVVNYEHLLDCASDW</sequence>
<accession>A0A816FGJ1</accession>
<evidence type="ECO:0000313" key="2">
    <source>
        <dbReference type="Proteomes" id="UP000663834"/>
    </source>
</evidence>